<evidence type="ECO:0000313" key="2">
    <source>
        <dbReference type="Proteomes" id="UP000054538"/>
    </source>
</evidence>
<organism evidence="1 2">
    <name type="scientific">Paxillus rubicundulus Ve08.2h10</name>
    <dbReference type="NCBI Taxonomy" id="930991"/>
    <lineage>
        <taxon>Eukaryota</taxon>
        <taxon>Fungi</taxon>
        <taxon>Dikarya</taxon>
        <taxon>Basidiomycota</taxon>
        <taxon>Agaricomycotina</taxon>
        <taxon>Agaricomycetes</taxon>
        <taxon>Agaricomycetidae</taxon>
        <taxon>Boletales</taxon>
        <taxon>Paxilineae</taxon>
        <taxon>Paxillaceae</taxon>
        <taxon>Paxillus</taxon>
    </lineage>
</organism>
<proteinExistence type="predicted"/>
<keyword evidence="2" id="KW-1185">Reference proteome</keyword>
<gene>
    <name evidence="1" type="ORF">PAXRUDRAFT_160772</name>
</gene>
<dbReference type="HOGENOM" id="CLU_119825_0_0_1"/>
<dbReference type="OrthoDB" id="2790258at2759"/>
<feature type="non-terminal residue" evidence="1">
    <location>
        <position position="1"/>
    </location>
</feature>
<dbReference type="Proteomes" id="UP000054538">
    <property type="component" value="Unassembled WGS sequence"/>
</dbReference>
<accession>A0A0D0C9S4</accession>
<reference evidence="2" key="2">
    <citation type="submission" date="2015-01" db="EMBL/GenBank/DDBJ databases">
        <title>Evolutionary Origins and Diversification of the Mycorrhizal Mutualists.</title>
        <authorList>
            <consortium name="DOE Joint Genome Institute"/>
            <consortium name="Mycorrhizal Genomics Consortium"/>
            <person name="Kohler A."/>
            <person name="Kuo A."/>
            <person name="Nagy L.G."/>
            <person name="Floudas D."/>
            <person name="Copeland A."/>
            <person name="Barry K.W."/>
            <person name="Cichocki N."/>
            <person name="Veneault-Fourrey C."/>
            <person name="LaButti K."/>
            <person name="Lindquist E.A."/>
            <person name="Lipzen A."/>
            <person name="Lundell T."/>
            <person name="Morin E."/>
            <person name="Murat C."/>
            <person name="Riley R."/>
            <person name="Ohm R."/>
            <person name="Sun H."/>
            <person name="Tunlid A."/>
            <person name="Henrissat B."/>
            <person name="Grigoriev I.V."/>
            <person name="Hibbett D.S."/>
            <person name="Martin F."/>
        </authorList>
    </citation>
    <scope>NUCLEOTIDE SEQUENCE [LARGE SCALE GENOMIC DNA]</scope>
    <source>
        <strain evidence="2">Ve08.2h10</strain>
    </source>
</reference>
<dbReference type="AlphaFoldDB" id="A0A0D0C9S4"/>
<name>A0A0D0C9S4_9AGAM</name>
<dbReference type="EMBL" id="KN826221">
    <property type="protein sequence ID" value="KIK79652.1"/>
    <property type="molecule type" value="Genomic_DNA"/>
</dbReference>
<evidence type="ECO:0000313" key="1">
    <source>
        <dbReference type="EMBL" id="KIK79652.1"/>
    </source>
</evidence>
<reference evidence="1 2" key="1">
    <citation type="submission" date="2014-04" db="EMBL/GenBank/DDBJ databases">
        <authorList>
            <consortium name="DOE Joint Genome Institute"/>
            <person name="Kuo A."/>
            <person name="Kohler A."/>
            <person name="Jargeat P."/>
            <person name="Nagy L.G."/>
            <person name="Floudas D."/>
            <person name="Copeland A."/>
            <person name="Barry K.W."/>
            <person name="Cichocki N."/>
            <person name="Veneault-Fourrey C."/>
            <person name="LaButti K."/>
            <person name="Lindquist E.A."/>
            <person name="Lipzen A."/>
            <person name="Lundell T."/>
            <person name="Morin E."/>
            <person name="Murat C."/>
            <person name="Sun H."/>
            <person name="Tunlid A."/>
            <person name="Henrissat B."/>
            <person name="Grigoriev I.V."/>
            <person name="Hibbett D.S."/>
            <person name="Martin F."/>
            <person name="Nordberg H.P."/>
            <person name="Cantor M.N."/>
            <person name="Hua S.X."/>
        </authorList>
    </citation>
    <scope>NUCLEOTIDE SEQUENCE [LARGE SCALE GENOMIC DNA]</scope>
    <source>
        <strain evidence="1 2">Ve08.2h10</strain>
    </source>
</reference>
<protein>
    <submittedName>
        <fullName evidence="1">Uncharacterized protein</fullName>
    </submittedName>
</protein>
<sequence length="165" mass="18898">VDNTSSNGAAMSELSRILLKEQEFSFDPVDCCICCFPHIYNICVQHMLDKYMQANFSQCPPTWKNSAGVVIHRDSYAETVCDDPIGQGRAIICTICSSGQCHSNFRQTLVLGNKQEWFINDKGNIIRLPVFQLIHNVKTWWDSTYYMINHLCTLQKVSSYDFLDL</sequence>
<dbReference type="InParanoid" id="A0A0D0C9S4"/>